<proteinExistence type="predicted"/>
<gene>
    <name evidence="1" type="ORF">FHS68_003890</name>
</gene>
<reference evidence="1 2" key="1">
    <citation type="submission" date="2020-03" db="EMBL/GenBank/DDBJ databases">
        <title>Genomic Encyclopedia of Type Strains, Phase IV (KMG-IV): sequencing the most valuable type-strain genomes for metagenomic binning, comparative biology and taxonomic classification.</title>
        <authorList>
            <person name="Goeker M."/>
        </authorList>
    </citation>
    <scope>NUCLEOTIDE SEQUENCE [LARGE SCALE GENOMIC DNA]</scope>
    <source>
        <strain evidence="1 2">DSM 102865</strain>
    </source>
</reference>
<sequence>MAVHINEVVVKATVCEEPRNCAPENANAGAGGGGASAEEIVERVLEIIRNSEER</sequence>
<keyword evidence="2" id="KW-1185">Reference proteome</keyword>
<dbReference type="EMBL" id="JAASQJ010000004">
    <property type="protein sequence ID" value="NIJ54703.1"/>
    <property type="molecule type" value="Genomic_DNA"/>
</dbReference>
<protein>
    <submittedName>
        <fullName evidence="1">Uncharacterized protein</fullName>
    </submittedName>
</protein>
<name>A0ABX0UQL3_9BACT</name>
<dbReference type="InterPro" id="IPR045459">
    <property type="entry name" value="DUF5908"/>
</dbReference>
<evidence type="ECO:0000313" key="2">
    <source>
        <dbReference type="Proteomes" id="UP001179181"/>
    </source>
</evidence>
<dbReference type="RefSeq" id="WP_167273463.1">
    <property type="nucleotide sequence ID" value="NZ_JAASQJ010000004.1"/>
</dbReference>
<comment type="caution">
    <text evidence="1">The sequence shown here is derived from an EMBL/GenBank/DDBJ whole genome shotgun (WGS) entry which is preliminary data.</text>
</comment>
<organism evidence="1 2">
    <name type="scientific">Dyadobacter arcticus</name>
    <dbReference type="NCBI Taxonomy" id="1078754"/>
    <lineage>
        <taxon>Bacteria</taxon>
        <taxon>Pseudomonadati</taxon>
        <taxon>Bacteroidota</taxon>
        <taxon>Cytophagia</taxon>
        <taxon>Cytophagales</taxon>
        <taxon>Spirosomataceae</taxon>
        <taxon>Dyadobacter</taxon>
    </lineage>
</organism>
<evidence type="ECO:0000313" key="1">
    <source>
        <dbReference type="EMBL" id="NIJ54703.1"/>
    </source>
</evidence>
<dbReference type="Pfam" id="PF19265">
    <property type="entry name" value="DUF5908"/>
    <property type="match status" value="1"/>
</dbReference>
<dbReference type="Proteomes" id="UP001179181">
    <property type="component" value="Unassembled WGS sequence"/>
</dbReference>
<accession>A0ABX0UQL3</accession>